<feature type="non-terminal residue" evidence="1">
    <location>
        <position position="81"/>
    </location>
</feature>
<organism evidence="1 2">
    <name type="scientific">Aduncisulcus paluster</name>
    <dbReference type="NCBI Taxonomy" id="2918883"/>
    <lineage>
        <taxon>Eukaryota</taxon>
        <taxon>Metamonada</taxon>
        <taxon>Carpediemonas-like organisms</taxon>
        <taxon>Aduncisulcus</taxon>
    </lineage>
</organism>
<comment type="caution">
    <text evidence="1">The sequence shown here is derived from an EMBL/GenBank/DDBJ whole genome shotgun (WGS) entry which is preliminary data.</text>
</comment>
<dbReference type="Proteomes" id="UP001057375">
    <property type="component" value="Unassembled WGS sequence"/>
</dbReference>
<accession>A0ABQ5KBK3</accession>
<proteinExistence type="predicted"/>
<keyword evidence="2" id="KW-1185">Reference proteome</keyword>
<gene>
    <name evidence="1" type="ORF">ADUPG1_001299</name>
</gene>
<dbReference type="Gene3D" id="3.20.70.20">
    <property type="match status" value="1"/>
</dbReference>
<evidence type="ECO:0000313" key="2">
    <source>
        <dbReference type="Proteomes" id="UP001057375"/>
    </source>
</evidence>
<dbReference type="EMBL" id="BQXS01000993">
    <property type="protein sequence ID" value="GKT29929.1"/>
    <property type="molecule type" value="Genomic_DNA"/>
</dbReference>
<sequence length="81" mass="8841">MTEHSVITRESAKMALEEHTRFQETVSSKNIKSAIAKDVCELLQSGRFIPAGSILSGLGNEHAKCSLSNCYLAKIESDSLE</sequence>
<name>A0ABQ5KBK3_9EUKA</name>
<reference evidence="1" key="1">
    <citation type="submission" date="2022-03" db="EMBL/GenBank/DDBJ databases">
        <title>Draft genome sequence of Aduncisulcus paluster, a free-living microaerophilic Fornicata.</title>
        <authorList>
            <person name="Yuyama I."/>
            <person name="Kume K."/>
            <person name="Tamura T."/>
            <person name="Inagaki Y."/>
            <person name="Hashimoto T."/>
        </authorList>
    </citation>
    <scope>NUCLEOTIDE SEQUENCE</scope>
    <source>
        <strain evidence="1">NY0171</strain>
    </source>
</reference>
<protein>
    <submittedName>
        <fullName evidence="1">Adenosylcobalamin-dependent ribonucleoside-diphosphate reductase</fullName>
    </submittedName>
</protein>
<evidence type="ECO:0000313" key="1">
    <source>
        <dbReference type="EMBL" id="GKT29929.1"/>
    </source>
</evidence>